<organism evidence="1 2">
    <name type="scientific">Saccharopolyspora cebuensis</name>
    <dbReference type="NCBI Taxonomy" id="418759"/>
    <lineage>
        <taxon>Bacteria</taxon>
        <taxon>Bacillati</taxon>
        <taxon>Actinomycetota</taxon>
        <taxon>Actinomycetes</taxon>
        <taxon>Pseudonocardiales</taxon>
        <taxon>Pseudonocardiaceae</taxon>
        <taxon>Saccharopolyspora</taxon>
    </lineage>
</organism>
<comment type="caution">
    <text evidence="1">The sequence shown here is derived from an EMBL/GenBank/DDBJ whole genome shotgun (WGS) entry which is preliminary data.</text>
</comment>
<proteinExistence type="predicted"/>
<reference evidence="1 2" key="1">
    <citation type="submission" date="2024-08" db="EMBL/GenBank/DDBJ databases">
        <title>Genome mining of Saccharopolyspora cebuensis PGLac3 from Nigerian medicinal plant.</title>
        <authorList>
            <person name="Ezeobiora C.E."/>
            <person name="Igbokwe N.H."/>
            <person name="Amin D.H."/>
            <person name="Mendie U.E."/>
        </authorList>
    </citation>
    <scope>NUCLEOTIDE SEQUENCE [LARGE SCALE GENOMIC DNA]</scope>
    <source>
        <strain evidence="1 2">PGLac3</strain>
    </source>
</reference>
<evidence type="ECO:0000313" key="1">
    <source>
        <dbReference type="EMBL" id="MEY8041058.1"/>
    </source>
</evidence>
<evidence type="ECO:0000313" key="2">
    <source>
        <dbReference type="Proteomes" id="UP001564626"/>
    </source>
</evidence>
<dbReference type="RefSeq" id="WP_345368302.1">
    <property type="nucleotide sequence ID" value="NZ_BAABII010000035.1"/>
</dbReference>
<evidence type="ECO:0008006" key="3">
    <source>
        <dbReference type="Google" id="ProtNLM"/>
    </source>
</evidence>
<accession>A0ABV4CKQ4</accession>
<name>A0ABV4CKQ4_9PSEU</name>
<dbReference type="EMBL" id="JBGEHV010000030">
    <property type="protein sequence ID" value="MEY8041058.1"/>
    <property type="molecule type" value="Genomic_DNA"/>
</dbReference>
<sequence length="96" mass="10363">MNEWEQHTIEVPAGLLAELREADREYTQAYLGGLDAASRARVDAARRRLAELYGELCGALELSMPGLGLALVIAREDLMASVEMGEAADAAERDAS</sequence>
<gene>
    <name evidence="1" type="ORF">AB8O55_16735</name>
</gene>
<keyword evidence="2" id="KW-1185">Reference proteome</keyword>
<dbReference type="Proteomes" id="UP001564626">
    <property type="component" value="Unassembled WGS sequence"/>
</dbReference>
<protein>
    <recommendedName>
        <fullName evidence="3">Transcriptional regulator</fullName>
    </recommendedName>
</protein>